<keyword evidence="1" id="KW-0472">Membrane</keyword>
<feature type="transmembrane region" description="Helical" evidence="1">
    <location>
        <begin position="43"/>
        <end position="60"/>
    </location>
</feature>
<dbReference type="AlphaFoldDB" id="A0A0M6WYQ3"/>
<dbReference type="RefSeq" id="WP_055040405.1">
    <property type="nucleotide sequence ID" value="NZ_CATWND010000090.1"/>
</dbReference>
<organism evidence="2 3">
    <name type="scientific">Roseburia inulinivorans</name>
    <dbReference type="NCBI Taxonomy" id="360807"/>
    <lineage>
        <taxon>Bacteria</taxon>
        <taxon>Bacillati</taxon>
        <taxon>Bacillota</taxon>
        <taxon>Clostridia</taxon>
        <taxon>Lachnospirales</taxon>
        <taxon>Lachnospiraceae</taxon>
        <taxon>Roseburia</taxon>
    </lineage>
</organism>
<keyword evidence="1" id="KW-1133">Transmembrane helix</keyword>
<evidence type="ECO:0000313" key="2">
    <source>
        <dbReference type="EMBL" id="CRL42872.1"/>
    </source>
</evidence>
<gene>
    <name evidence="2" type="ORF">RIL183_32891</name>
</gene>
<keyword evidence="3" id="KW-1185">Reference proteome</keyword>
<protein>
    <submittedName>
        <fullName evidence="2">Uncharacterized protein</fullName>
    </submittedName>
</protein>
<keyword evidence="1" id="KW-0812">Transmembrane</keyword>
<accession>A0A0M6WYQ3</accession>
<sequence>MIIENGDSKFTEEEKRNLVVREYTSEEIEKNKKAYVNKSTKKCFPLIVLIVLCSICSYILPAMSYAIDIVMVIIIFLFILTIIINILNYRIAKRRHYIELIVDKKLPIEAESRDAGASDDSCMIYHYPVEGRDSTSGYASIFYIGKEKYENAEVGEKIRITQC</sequence>
<evidence type="ECO:0000256" key="1">
    <source>
        <dbReference type="SAM" id="Phobius"/>
    </source>
</evidence>
<name>A0A0M6WYQ3_9FIRM</name>
<reference evidence="3" key="1">
    <citation type="submission" date="2015-05" db="EMBL/GenBank/DDBJ databases">
        <authorList>
            <consortium name="Pathogen Informatics"/>
        </authorList>
    </citation>
    <scope>NUCLEOTIDE SEQUENCE [LARGE SCALE GENOMIC DNA]</scope>
    <source>
        <strain evidence="3">L1-83</strain>
    </source>
</reference>
<evidence type="ECO:0000313" key="3">
    <source>
        <dbReference type="Proteomes" id="UP000049828"/>
    </source>
</evidence>
<dbReference type="STRING" id="360807.ERS852392_03107"/>
<feature type="transmembrane region" description="Helical" evidence="1">
    <location>
        <begin position="66"/>
        <end position="87"/>
    </location>
</feature>
<proteinExistence type="predicted"/>
<dbReference type="EMBL" id="CVRS01000110">
    <property type="protein sequence ID" value="CRL42872.1"/>
    <property type="molecule type" value="Genomic_DNA"/>
</dbReference>
<dbReference type="Proteomes" id="UP000049828">
    <property type="component" value="Unassembled WGS sequence"/>
</dbReference>